<gene>
    <name evidence="15" type="ORF">BMG03_17380</name>
</gene>
<dbReference type="Pfam" id="PF01292">
    <property type="entry name" value="Ni_hydr_CYTB"/>
    <property type="match status" value="1"/>
</dbReference>
<keyword evidence="3" id="KW-0813">Transport</keyword>
<accession>A0ABN4XAF2</accession>
<keyword evidence="7" id="KW-0479">Metal-binding</keyword>
<evidence type="ECO:0000256" key="7">
    <source>
        <dbReference type="ARBA" id="ARBA00022723"/>
    </source>
</evidence>
<evidence type="ECO:0000313" key="16">
    <source>
        <dbReference type="Proteomes" id="UP000185622"/>
    </source>
</evidence>
<evidence type="ECO:0000259" key="14">
    <source>
        <dbReference type="Pfam" id="PF01292"/>
    </source>
</evidence>
<dbReference type="RefSeq" id="WP_075773937.1">
    <property type="nucleotide sequence ID" value="NZ_CP019437.1"/>
</dbReference>
<evidence type="ECO:0000256" key="12">
    <source>
        <dbReference type="ARBA" id="ARBA00037975"/>
    </source>
</evidence>
<organism evidence="15 16">
    <name type="scientific">Thioclava nitratireducens</name>
    <dbReference type="NCBI Taxonomy" id="1915078"/>
    <lineage>
        <taxon>Bacteria</taxon>
        <taxon>Pseudomonadati</taxon>
        <taxon>Pseudomonadota</taxon>
        <taxon>Alphaproteobacteria</taxon>
        <taxon>Rhodobacterales</taxon>
        <taxon>Paracoccaceae</taxon>
        <taxon>Thioclava</taxon>
    </lineage>
</organism>
<dbReference type="InterPro" id="IPR011577">
    <property type="entry name" value="Cyt_b561_bac/Ni-Hgenase"/>
</dbReference>
<evidence type="ECO:0000256" key="4">
    <source>
        <dbReference type="ARBA" id="ARBA00022475"/>
    </source>
</evidence>
<feature type="transmembrane region" description="Helical" evidence="13">
    <location>
        <begin position="92"/>
        <end position="115"/>
    </location>
</feature>
<feature type="transmembrane region" description="Helical" evidence="13">
    <location>
        <begin position="12"/>
        <end position="29"/>
    </location>
</feature>
<evidence type="ECO:0000256" key="9">
    <source>
        <dbReference type="ARBA" id="ARBA00022989"/>
    </source>
</evidence>
<dbReference type="PANTHER" id="PTHR30529:SF1">
    <property type="entry name" value="CYTOCHROME B561 HOMOLOG 2"/>
    <property type="match status" value="1"/>
</dbReference>
<proteinExistence type="inferred from homology"/>
<dbReference type="PANTHER" id="PTHR30529">
    <property type="entry name" value="CYTOCHROME B561"/>
    <property type="match status" value="1"/>
</dbReference>
<dbReference type="SUPFAM" id="SSF81342">
    <property type="entry name" value="Transmembrane di-heme cytochromes"/>
    <property type="match status" value="1"/>
</dbReference>
<dbReference type="InterPro" id="IPR016174">
    <property type="entry name" value="Di-haem_cyt_TM"/>
</dbReference>
<evidence type="ECO:0000256" key="10">
    <source>
        <dbReference type="ARBA" id="ARBA00023004"/>
    </source>
</evidence>
<evidence type="ECO:0000256" key="8">
    <source>
        <dbReference type="ARBA" id="ARBA00022982"/>
    </source>
</evidence>
<reference evidence="15 16" key="1">
    <citation type="submission" date="2017-01" db="EMBL/GenBank/DDBJ databases">
        <title>The complete genome sequence of a sulfur-oxidizing marine bacterium Thioclava sp. 25B10_4T.</title>
        <authorList>
            <person name="Liu Y."/>
            <person name="Lai Q."/>
            <person name="Shao Z."/>
        </authorList>
    </citation>
    <scope>NUCLEOTIDE SEQUENCE [LARGE SCALE GENOMIC DNA]</scope>
    <source>
        <strain evidence="15 16">25B10_4</strain>
    </source>
</reference>
<evidence type="ECO:0000256" key="11">
    <source>
        <dbReference type="ARBA" id="ARBA00023136"/>
    </source>
</evidence>
<keyword evidence="4" id="KW-1003">Cell membrane</keyword>
<evidence type="ECO:0000313" key="15">
    <source>
        <dbReference type="EMBL" id="AQS49362.1"/>
    </source>
</evidence>
<evidence type="ECO:0000256" key="2">
    <source>
        <dbReference type="ARBA" id="ARBA00004651"/>
    </source>
</evidence>
<evidence type="ECO:0000256" key="13">
    <source>
        <dbReference type="SAM" id="Phobius"/>
    </source>
</evidence>
<comment type="cofactor">
    <cofactor evidence="1">
        <name>heme b</name>
        <dbReference type="ChEBI" id="CHEBI:60344"/>
    </cofactor>
</comment>
<evidence type="ECO:0000256" key="5">
    <source>
        <dbReference type="ARBA" id="ARBA00022617"/>
    </source>
</evidence>
<feature type="transmembrane region" description="Helical" evidence="13">
    <location>
        <begin position="127"/>
        <end position="149"/>
    </location>
</feature>
<keyword evidence="6 13" id="KW-0812">Transmembrane</keyword>
<keyword evidence="5" id="KW-0349">Heme</keyword>
<keyword evidence="11 13" id="KW-0472">Membrane</keyword>
<sequence length="163" mass="18211">MSYAPGYSKTQIWLHWAVVLLLIVQYLFNDEMGHTFHDLMKNGSADAGFLTYGHIVIGITVLVLAIWRLALRAGHGTPEPPENDPAILRFGAAAIHWLLYVLLFLIPIAGLVAYYGQLGWAAETHSILTTALLWLAGLHVAAALYHQYVKRDHLLRRMMRPGA</sequence>
<feature type="domain" description="Cytochrome b561 bacterial/Ni-hydrogenase" evidence="14">
    <location>
        <begin position="7"/>
        <end position="160"/>
    </location>
</feature>
<dbReference type="Proteomes" id="UP000185622">
    <property type="component" value="Chromosome"/>
</dbReference>
<keyword evidence="16" id="KW-1185">Reference proteome</keyword>
<protein>
    <recommendedName>
        <fullName evidence="14">Cytochrome b561 bacterial/Ni-hydrogenase domain-containing protein</fullName>
    </recommendedName>
</protein>
<dbReference type="EMBL" id="CP019437">
    <property type="protein sequence ID" value="AQS49362.1"/>
    <property type="molecule type" value="Genomic_DNA"/>
</dbReference>
<dbReference type="InterPro" id="IPR052168">
    <property type="entry name" value="Cytochrome_b561_oxidase"/>
</dbReference>
<evidence type="ECO:0000256" key="3">
    <source>
        <dbReference type="ARBA" id="ARBA00022448"/>
    </source>
</evidence>
<name>A0ABN4XAF2_9RHOB</name>
<keyword evidence="9 13" id="KW-1133">Transmembrane helix</keyword>
<comment type="similarity">
    <text evidence="12">Belongs to the cytochrome b561 family.</text>
</comment>
<comment type="subcellular location">
    <subcellularLocation>
        <location evidence="2">Cell membrane</location>
        <topology evidence="2">Multi-pass membrane protein</topology>
    </subcellularLocation>
</comment>
<keyword evidence="10" id="KW-0408">Iron</keyword>
<feature type="transmembrane region" description="Helical" evidence="13">
    <location>
        <begin position="49"/>
        <end position="71"/>
    </location>
</feature>
<keyword evidence="8" id="KW-0249">Electron transport</keyword>
<evidence type="ECO:0000256" key="1">
    <source>
        <dbReference type="ARBA" id="ARBA00001970"/>
    </source>
</evidence>
<evidence type="ECO:0000256" key="6">
    <source>
        <dbReference type="ARBA" id="ARBA00022692"/>
    </source>
</evidence>